<dbReference type="AlphaFoldDB" id="A0A1L9BAU0"/>
<dbReference type="STRING" id="83449.BON30_17910"/>
<dbReference type="EMBL" id="MPIN01000004">
    <property type="protein sequence ID" value="OJH39386.1"/>
    <property type="molecule type" value="Genomic_DNA"/>
</dbReference>
<feature type="domain" description="DJ-1/PfpI" evidence="1">
    <location>
        <begin position="7"/>
        <end position="166"/>
    </location>
</feature>
<keyword evidence="3" id="KW-1185">Reference proteome</keyword>
<dbReference type="InterPro" id="IPR029062">
    <property type="entry name" value="Class_I_gatase-like"/>
</dbReference>
<dbReference type="PANTHER" id="PTHR43130">
    <property type="entry name" value="ARAC-FAMILY TRANSCRIPTIONAL REGULATOR"/>
    <property type="match status" value="1"/>
</dbReference>
<evidence type="ECO:0000259" key="1">
    <source>
        <dbReference type="Pfam" id="PF01965"/>
    </source>
</evidence>
<gene>
    <name evidence="2" type="ORF">BON30_17910</name>
</gene>
<dbReference type="Proteomes" id="UP000182229">
    <property type="component" value="Unassembled WGS sequence"/>
</dbReference>
<evidence type="ECO:0000313" key="3">
    <source>
        <dbReference type="Proteomes" id="UP000182229"/>
    </source>
</evidence>
<dbReference type="SUPFAM" id="SSF52317">
    <property type="entry name" value="Class I glutamine amidotransferase-like"/>
    <property type="match status" value="1"/>
</dbReference>
<accession>A0A1L9BAU0</accession>
<dbReference type="PANTHER" id="PTHR43130:SF2">
    <property type="entry name" value="DJ-1_PFPI DOMAIN-CONTAINING PROTEIN"/>
    <property type="match status" value="1"/>
</dbReference>
<dbReference type="Pfam" id="PF01965">
    <property type="entry name" value="DJ-1_PfpI"/>
    <property type="match status" value="1"/>
</dbReference>
<name>A0A1L9BAU0_9BACT</name>
<sequence>MEDGMLVNFVLFEGITQLDLTGPYEVLGRAPGFHCELVAKQSSPVRSDRGLLLVPTRTISEAAPCELLVVPGGPGIDAALGDPQWVDFVRSQAAQARWVFGICTGSLLLGAAGLLKGRKASCHWLARDLLAHFGATPVNDRTTVDGKYFTSGGVTAGIDMALRVVASVLDQEAAEQIQLQLEYAPEPPFVGGTPFTARPEIIDRCTRAGAERRTIREAAVREAASRLASDGSTRESSR</sequence>
<dbReference type="GO" id="GO:0006355">
    <property type="term" value="P:regulation of DNA-templated transcription"/>
    <property type="evidence" value="ECO:0007669"/>
    <property type="project" value="TreeGrafter"/>
</dbReference>
<dbReference type="Gene3D" id="3.40.50.880">
    <property type="match status" value="1"/>
</dbReference>
<dbReference type="InterPro" id="IPR002818">
    <property type="entry name" value="DJ-1/PfpI"/>
</dbReference>
<comment type="caution">
    <text evidence="2">The sequence shown here is derived from an EMBL/GenBank/DDBJ whole genome shotgun (WGS) entry which is preliminary data.</text>
</comment>
<evidence type="ECO:0000313" key="2">
    <source>
        <dbReference type="EMBL" id="OJH39386.1"/>
    </source>
</evidence>
<dbReference type="CDD" id="cd03139">
    <property type="entry name" value="GATase1_PfpI_2"/>
    <property type="match status" value="1"/>
</dbReference>
<reference evidence="3" key="1">
    <citation type="submission" date="2016-11" db="EMBL/GenBank/DDBJ databases">
        <authorList>
            <person name="Shukria A."/>
            <person name="Stevens D.C."/>
        </authorList>
    </citation>
    <scope>NUCLEOTIDE SEQUENCE [LARGE SCALE GENOMIC DNA]</scope>
    <source>
        <strain evidence="3">Cbfe23</strain>
    </source>
</reference>
<proteinExistence type="predicted"/>
<organism evidence="2 3">
    <name type="scientific">Cystobacter ferrugineus</name>
    <dbReference type="NCBI Taxonomy" id="83449"/>
    <lineage>
        <taxon>Bacteria</taxon>
        <taxon>Pseudomonadati</taxon>
        <taxon>Myxococcota</taxon>
        <taxon>Myxococcia</taxon>
        <taxon>Myxococcales</taxon>
        <taxon>Cystobacterineae</taxon>
        <taxon>Archangiaceae</taxon>
        <taxon>Cystobacter</taxon>
    </lineage>
</organism>
<protein>
    <submittedName>
        <fullName evidence="2">Dimethylglycine dehydrogenase</fullName>
    </submittedName>
</protein>
<reference evidence="2 3" key="2">
    <citation type="submission" date="2016-12" db="EMBL/GenBank/DDBJ databases">
        <title>Draft Genome Sequence of Cystobacter ferrugineus Strain Cbfe23.</title>
        <authorList>
            <person name="Akbar S."/>
            <person name="Dowd S.E."/>
            <person name="Stevens D.C."/>
        </authorList>
    </citation>
    <scope>NUCLEOTIDE SEQUENCE [LARGE SCALE GENOMIC DNA]</scope>
    <source>
        <strain evidence="2 3">Cbfe23</strain>
    </source>
</reference>
<dbReference type="InterPro" id="IPR052158">
    <property type="entry name" value="INH-QAR"/>
</dbReference>